<evidence type="ECO:0000256" key="1">
    <source>
        <dbReference type="SAM" id="SignalP"/>
    </source>
</evidence>
<name>E1Z2X1_CHLVA</name>
<dbReference type="OrthoDB" id="513403at2759"/>
<dbReference type="Gene3D" id="3.40.50.1820">
    <property type="entry name" value="alpha/beta hydrolase"/>
    <property type="match status" value="1"/>
</dbReference>
<organism evidence="3">
    <name type="scientific">Chlorella variabilis</name>
    <name type="common">Green alga</name>
    <dbReference type="NCBI Taxonomy" id="554065"/>
    <lineage>
        <taxon>Eukaryota</taxon>
        <taxon>Viridiplantae</taxon>
        <taxon>Chlorophyta</taxon>
        <taxon>core chlorophytes</taxon>
        <taxon>Trebouxiophyceae</taxon>
        <taxon>Chlorellales</taxon>
        <taxon>Chlorellaceae</taxon>
        <taxon>Chlorella clade</taxon>
        <taxon>Chlorella</taxon>
    </lineage>
</organism>
<feature type="signal peptide" evidence="1">
    <location>
        <begin position="1"/>
        <end position="27"/>
    </location>
</feature>
<accession>E1Z2X1</accession>
<keyword evidence="1" id="KW-0732">Signal</keyword>
<dbReference type="EMBL" id="GL433835">
    <property type="protein sequence ID" value="EFN59742.1"/>
    <property type="molecule type" value="Genomic_DNA"/>
</dbReference>
<keyword evidence="3" id="KW-1185">Reference proteome</keyword>
<dbReference type="GeneID" id="17359101"/>
<dbReference type="InParanoid" id="E1Z2X1"/>
<protein>
    <submittedName>
        <fullName evidence="2">Uncharacterized protein</fullName>
    </submittedName>
</protein>
<gene>
    <name evidence="2" type="ORF">CHLNCDRAFT_133350</name>
</gene>
<dbReference type="RefSeq" id="XP_005851844.1">
    <property type="nucleotide sequence ID" value="XM_005851782.1"/>
</dbReference>
<feature type="chain" id="PRO_5003155572" evidence="1">
    <location>
        <begin position="28"/>
        <end position="524"/>
    </location>
</feature>
<evidence type="ECO:0000313" key="3">
    <source>
        <dbReference type="Proteomes" id="UP000008141"/>
    </source>
</evidence>
<dbReference type="InterPro" id="IPR029058">
    <property type="entry name" value="AB_hydrolase_fold"/>
</dbReference>
<reference evidence="2 3" key="1">
    <citation type="journal article" date="2010" name="Plant Cell">
        <title>The Chlorella variabilis NC64A genome reveals adaptation to photosymbiosis, coevolution with viruses, and cryptic sex.</title>
        <authorList>
            <person name="Blanc G."/>
            <person name="Duncan G."/>
            <person name="Agarkova I."/>
            <person name="Borodovsky M."/>
            <person name="Gurnon J."/>
            <person name="Kuo A."/>
            <person name="Lindquist E."/>
            <person name="Lucas S."/>
            <person name="Pangilinan J."/>
            <person name="Polle J."/>
            <person name="Salamov A."/>
            <person name="Terry A."/>
            <person name="Yamada T."/>
            <person name="Dunigan D.D."/>
            <person name="Grigoriev I.V."/>
            <person name="Claverie J.M."/>
            <person name="Van Etten J.L."/>
        </authorList>
    </citation>
    <scope>NUCLEOTIDE SEQUENCE [LARGE SCALE GENOMIC DNA]</scope>
    <source>
        <strain evidence="2 3">NC64A</strain>
    </source>
</reference>
<dbReference type="Proteomes" id="UP000008141">
    <property type="component" value="Unassembled WGS sequence"/>
</dbReference>
<dbReference type="KEGG" id="cvr:CHLNCDRAFT_133350"/>
<proteinExistence type="predicted"/>
<evidence type="ECO:0000313" key="2">
    <source>
        <dbReference type="EMBL" id="EFN59742.1"/>
    </source>
</evidence>
<sequence>MPPPASRPGQPCTAAALLCALLLVSQAIPSRCADLGSVVGSLVDTVKSAFGGAGDHGGGGDSGSSSYGPIVIKTASAFQYAAAPPGSSLAGPQAGGPLQLPLGSGASVTVHRTAPHSVVLALHADGALGPAAGSAQVPYLEQFVYTAEAPAAVVAAFMPAVEGPGTRGSLADAVEETVGPDPLLHVVCTGERAAAQLALLCGPWAALQFPAANADVVAFNASWAGFNTQFAWSLAQLATLHYVWPFDSSNPALAGLAGSAGDGGNSSQLATALSSLITQDTLSQAVAVPYLPQSLPPDYTPNISDDLGSLAPADPEYEPQASQCPVILCKTRDPIDAACFAFGNDADLASLLPGLPATRLSARSGADAVVAWNASALTGIIIWQYTESKFDWFQNAIAYLSGTELTGVWASTVFPNASVLVANTGAPRVGNDNWELEFRAVVGRAYRFVNHLDEVPELPPFDSYVQVPHGMWLRDDLVLLQDRPPFEGDMLTWQDHACDELYVPPILNATAVTVPGWIYNATAA</sequence>
<dbReference type="AlphaFoldDB" id="E1Z2X1"/>